<feature type="transmembrane region" description="Helical" evidence="5">
    <location>
        <begin position="210"/>
        <end position="229"/>
    </location>
</feature>
<keyword evidence="4 5" id="KW-0472">Membrane</keyword>
<comment type="caution">
    <text evidence="6">The sequence shown here is derived from an EMBL/GenBank/DDBJ whole genome shotgun (WGS) entry which is preliminary data.</text>
</comment>
<reference evidence="6 7" key="1">
    <citation type="journal article" date="2015" name="Environ. Microbiol.">
        <title>Metagenome sequence of Elaphomyces granulatus from sporocarp tissue reveals Ascomycota ectomycorrhizal fingerprints of genome expansion and a Proteobacteria-rich microbiome.</title>
        <authorList>
            <person name="Quandt C.A."/>
            <person name="Kohler A."/>
            <person name="Hesse C.N."/>
            <person name="Sharpton T.J."/>
            <person name="Martin F."/>
            <person name="Spatafora J.W."/>
        </authorList>
    </citation>
    <scope>NUCLEOTIDE SEQUENCE [LARGE SCALE GENOMIC DNA]</scope>
    <source>
        <strain evidence="6 7">OSC145934</strain>
    </source>
</reference>
<dbReference type="EMBL" id="NPHW01003178">
    <property type="protein sequence ID" value="OXV10018.1"/>
    <property type="molecule type" value="Genomic_DNA"/>
</dbReference>
<feature type="transmembrane region" description="Helical" evidence="5">
    <location>
        <begin position="168"/>
        <end position="189"/>
    </location>
</feature>
<evidence type="ECO:0000256" key="5">
    <source>
        <dbReference type="SAM" id="Phobius"/>
    </source>
</evidence>
<dbReference type="GO" id="GO:0016020">
    <property type="term" value="C:membrane"/>
    <property type="evidence" value="ECO:0007669"/>
    <property type="project" value="UniProtKB-SubCell"/>
</dbReference>
<feature type="transmembrane region" description="Helical" evidence="5">
    <location>
        <begin position="48"/>
        <end position="67"/>
    </location>
</feature>
<evidence type="ECO:0000313" key="6">
    <source>
        <dbReference type="EMBL" id="OXV10018.1"/>
    </source>
</evidence>
<proteinExistence type="predicted"/>
<dbReference type="PANTHER" id="PTHR31465:SF1">
    <property type="entry name" value="PROTEIN RTA1-RELATED"/>
    <property type="match status" value="1"/>
</dbReference>
<gene>
    <name evidence="6" type="ORF">Egran_02218</name>
</gene>
<evidence type="ECO:0000256" key="1">
    <source>
        <dbReference type="ARBA" id="ARBA00004141"/>
    </source>
</evidence>
<dbReference type="Pfam" id="PF04479">
    <property type="entry name" value="RTA1"/>
    <property type="match status" value="1"/>
</dbReference>
<sequence>MSSNTTTAANTNNNNNSDLPNVPAACLFAVLFFLVTMVHTYQLFRTRTWWLLPFLIGGYLEWIGFINRALTAYPNTFTSQTPDILNVLFILIAPVWFAASIYIVFGRIIILVDGHHLSFVRQKWLTVIFVCSDILCFLIQAGGAVILTSNSAKTNQNTVNTAKTVIDIGLVAQIVAFGIFIVTAISFHWRLTRRPTGPSMSAEVPWRKHLYTVYLTSSLIMVRCIFRLVEYVTGTKGYIWQHEAFSYVFDSSLMLFVMVIFAVNHPSEIRAIITGQGKVVQGLRMKSHASSVNSTTYELQPEAGENPEYR</sequence>
<protein>
    <recommendedName>
        <fullName evidence="8">RTA1 domain protein</fullName>
    </recommendedName>
</protein>
<evidence type="ECO:0000256" key="2">
    <source>
        <dbReference type="ARBA" id="ARBA00022692"/>
    </source>
</evidence>
<feature type="transmembrane region" description="Helical" evidence="5">
    <location>
        <begin position="244"/>
        <end position="263"/>
    </location>
</feature>
<feature type="transmembrane region" description="Helical" evidence="5">
    <location>
        <begin position="124"/>
        <end position="148"/>
    </location>
</feature>
<dbReference type="OrthoDB" id="3358017at2759"/>
<evidence type="ECO:0000256" key="3">
    <source>
        <dbReference type="ARBA" id="ARBA00022989"/>
    </source>
</evidence>
<keyword evidence="7" id="KW-1185">Reference proteome</keyword>
<organism evidence="6 7">
    <name type="scientific">Elaphomyces granulatus</name>
    <dbReference type="NCBI Taxonomy" id="519963"/>
    <lineage>
        <taxon>Eukaryota</taxon>
        <taxon>Fungi</taxon>
        <taxon>Dikarya</taxon>
        <taxon>Ascomycota</taxon>
        <taxon>Pezizomycotina</taxon>
        <taxon>Eurotiomycetes</taxon>
        <taxon>Eurotiomycetidae</taxon>
        <taxon>Eurotiales</taxon>
        <taxon>Elaphomycetaceae</taxon>
        <taxon>Elaphomyces</taxon>
    </lineage>
</organism>
<evidence type="ECO:0000313" key="7">
    <source>
        <dbReference type="Proteomes" id="UP000243515"/>
    </source>
</evidence>
<evidence type="ECO:0000256" key="4">
    <source>
        <dbReference type="ARBA" id="ARBA00023136"/>
    </source>
</evidence>
<keyword evidence="3 5" id="KW-1133">Transmembrane helix</keyword>
<evidence type="ECO:0008006" key="8">
    <source>
        <dbReference type="Google" id="ProtNLM"/>
    </source>
</evidence>
<accession>A0A232M121</accession>
<name>A0A232M121_9EURO</name>
<feature type="transmembrane region" description="Helical" evidence="5">
    <location>
        <begin position="87"/>
        <end position="112"/>
    </location>
</feature>
<dbReference type="PANTHER" id="PTHR31465">
    <property type="entry name" value="PROTEIN RTA1-RELATED"/>
    <property type="match status" value="1"/>
</dbReference>
<comment type="subcellular location">
    <subcellularLocation>
        <location evidence="1">Membrane</location>
        <topology evidence="1">Multi-pass membrane protein</topology>
    </subcellularLocation>
</comment>
<feature type="transmembrane region" description="Helical" evidence="5">
    <location>
        <begin position="22"/>
        <end position="41"/>
    </location>
</feature>
<keyword evidence="2 5" id="KW-0812">Transmembrane</keyword>
<dbReference type="AlphaFoldDB" id="A0A232M121"/>
<dbReference type="Proteomes" id="UP000243515">
    <property type="component" value="Unassembled WGS sequence"/>
</dbReference>
<dbReference type="InterPro" id="IPR007568">
    <property type="entry name" value="RTA1"/>
</dbReference>